<accession>A0A0D6P5T1</accession>
<sequence length="913" mass="99334">MALALATAILHDNPSEAATLAEEVTNVLPVRQAWTCLVAARQAAGNHAGALEALRRLLGEYAIDEAITKLATIVCSTSASGHWCGIDATGRVVGEAAGDRLLLLDGRRLGATIRRLPRDWMSHRMLAAFHGKAELIGSPIRLDLIVRAHGIAKATTDGGIEGWCWQPGMPDTTPVLTLEDDRGRKRRILPTGLASSGNDVLYRHWAWSIPSDETIKYTAPIRILAQDGSHLPGSPLDPAMFQRATADLARTWSPRCRPQARRQVTAPLPLTYLSRRRTGAARRAPACVVIPVHDGGQVVIACLQRIIRHVPRSWPIILVDDESRDPAIRELLDTLATRPRVTLVRLKAQGGFPRAANTGMRAAAGHDVLLLNSDALPPPGAFAHLRKAAYSCGDIGTVSPLSNDATLLTYPDNGPTTPPDDEASLMHLAALVADANGSAVVDIPTGVGFCMYIRRDCLDDVGLFREDAFAQGYGEENDFCLRARHLGWRHVAAVGAYVAHAGSASFAATKNALIERNLGVLEWLHPGWRDLIEDYGKRDPLFDARRRIDARRWRRTADARRPSVIFVTHADGGGVERILRERVAAAKADGRRAIILRPGSDEEVRICDSPQNNFPDLSYRLPDEASSLHAFLRSCRPERIEYHHMLGHHPSLLGLGDALGIPFQVYVHDYALLCPRVTLIGRDGRYCGEPDASTCDHCVADAGRMIEETIDTADLRLRSAAFLARAAAIVAPSDDAAARLQRHFTGLKADVRPHEQDTVRPLSVGRGLDRLVVAVVGALGIDKGYQVLLDCARDAADRRLPLTFVLVGHSIDDARLLQTGRCFVTGPYREGEAADLIRQERAAFGFIPSIWPETWCFALSEIWRADLPAIAFDIGAPADRIRATRGGLLLPLGLAPGAVNAALLAAPRQFGHV</sequence>
<evidence type="ECO:0000313" key="4">
    <source>
        <dbReference type="EMBL" id="GAN76686.1"/>
    </source>
</evidence>
<dbReference type="GO" id="GO:0016757">
    <property type="term" value="F:glycosyltransferase activity"/>
    <property type="evidence" value="ECO:0007669"/>
    <property type="project" value="UniProtKB-KW"/>
</dbReference>
<keyword evidence="5" id="KW-1185">Reference proteome</keyword>
<dbReference type="OrthoDB" id="9771846at2"/>
<dbReference type="PANTHER" id="PTHR43179:SF12">
    <property type="entry name" value="GALACTOFURANOSYLTRANSFERASE GLFT2"/>
    <property type="match status" value="1"/>
</dbReference>
<keyword evidence="2" id="KW-0328">Glycosyltransferase</keyword>
<comment type="caution">
    <text evidence="4">The sequence shown here is derived from an EMBL/GenBank/DDBJ whole genome shotgun (WGS) entry which is preliminary data.</text>
</comment>
<organism evidence="4 5">
    <name type="scientific">Acidisphaera rubrifaciens HS-AP3</name>
    <dbReference type="NCBI Taxonomy" id="1231350"/>
    <lineage>
        <taxon>Bacteria</taxon>
        <taxon>Pseudomonadati</taxon>
        <taxon>Pseudomonadota</taxon>
        <taxon>Alphaproteobacteria</taxon>
        <taxon>Acetobacterales</taxon>
        <taxon>Acetobacteraceae</taxon>
        <taxon>Acidisphaera</taxon>
    </lineage>
</organism>
<dbReference type="InterPro" id="IPR029044">
    <property type="entry name" value="Nucleotide-diphossugar_trans"/>
</dbReference>
<evidence type="ECO:0000256" key="1">
    <source>
        <dbReference type="ARBA" id="ARBA00006739"/>
    </source>
</evidence>
<dbReference type="Gene3D" id="3.90.550.10">
    <property type="entry name" value="Spore Coat Polysaccharide Biosynthesis Protein SpsA, Chain A"/>
    <property type="match status" value="1"/>
</dbReference>
<dbReference type="SUPFAM" id="SSF53448">
    <property type="entry name" value="Nucleotide-diphospho-sugar transferases"/>
    <property type="match status" value="1"/>
</dbReference>
<reference evidence="4 5" key="1">
    <citation type="submission" date="2012-11" db="EMBL/GenBank/DDBJ databases">
        <title>Whole genome sequence of Acidisphaera rubrifaciens HS-AP3.</title>
        <authorList>
            <person name="Azuma Y."/>
            <person name="Higashiura N."/>
            <person name="Hirakawa H."/>
            <person name="Matsushita K."/>
        </authorList>
    </citation>
    <scope>NUCLEOTIDE SEQUENCE [LARGE SCALE GENOMIC DNA]</scope>
    <source>
        <strain evidence="4 5">HS-AP3</strain>
    </source>
</reference>
<evidence type="ECO:0000256" key="2">
    <source>
        <dbReference type="ARBA" id="ARBA00022676"/>
    </source>
</evidence>
<dbReference type="PANTHER" id="PTHR43179">
    <property type="entry name" value="RHAMNOSYLTRANSFERASE WBBL"/>
    <property type="match status" value="1"/>
</dbReference>
<protein>
    <submittedName>
        <fullName evidence="4">Glycosyl transferase</fullName>
    </submittedName>
</protein>
<proteinExistence type="inferred from homology"/>
<dbReference type="RefSeq" id="WP_148360371.1">
    <property type="nucleotide sequence ID" value="NZ_BANB01000143.1"/>
</dbReference>
<dbReference type="Gene3D" id="3.40.50.2000">
    <property type="entry name" value="Glycogen Phosphorylase B"/>
    <property type="match status" value="1"/>
</dbReference>
<dbReference type="EMBL" id="BANB01000143">
    <property type="protein sequence ID" value="GAN76686.1"/>
    <property type="molecule type" value="Genomic_DNA"/>
</dbReference>
<evidence type="ECO:0000313" key="5">
    <source>
        <dbReference type="Proteomes" id="UP000032680"/>
    </source>
</evidence>
<dbReference type="Pfam" id="PF13641">
    <property type="entry name" value="Glyco_tranf_2_3"/>
    <property type="match status" value="1"/>
</dbReference>
<comment type="similarity">
    <text evidence="1">Belongs to the glycosyltransferase 2 family.</text>
</comment>
<dbReference type="AlphaFoldDB" id="A0A0D6P5T1"/>
<evidence type="ECO:0000256" key="3">
    <source>
        <dbReference type="ARBA" id="ARBA00022679"/>
    </source>
</evidence>
<keyword evidence="3 4" id="KW-0808">Transferase</keyword>
<name>A0A0D6P5T1_9PROT</name>
<dbReference type="Proteomes" id="UP000032680">
    <property type="component" value="Unassembled WGS sequence"/>
</dbReference>
<gene>
    <name evidence="4" type="ORF">Asru_0143_10</name>
</gene>
<dbReference type="SUPFAM" id="SSF53756">
    <property type="entry name" value="UDP-Glycosyltransferase/glycogen phosphorylase"/>
    <property type="match status" value="1"/>
</dbReference>